<evidence type="ECO:0000256" key="7">
    <source>
        <dbReference type="ARBA" id="ARBA00023128"/>
    </source>
</evidence>
<evidence type="ECO:0000256" key="8">
    <source>
        <dbReference type="ARBA" id="ARBA00023136"/>
    </source>
</evidence>
<evidence type="ECO:0000256" key="2">
    <source>
        <dbReference type="ARBA" id="ARBA00008699"/>
    </source>
</evidence>
<sequence>MGYSYYDTPDGEDCFKKLWYTTKIAAVSGLVVSAIDVRLYSHTQGLYPTAARFAHFTFPFIGMAAAFTATTCIATSVRRKDDRLNYFLGACAAGGVFGAWRKSIFSGFTASLFLGFLAIVKKASLEEGWEIFPDDIPLQMYGSLRGSRHDWTLTKPRPKTWKESED</sequence>
<gene>
    <name evidence="12" type="primary">NDUFA11</name>
    <name evidence="12" type="ORF">B7P43_G17009</name>
</gene>
<organism evidence="12 13">
    <name type="scientific">Cryptotermes secundus</name>
    <dbReference type="NCBI Taxonomy" id="105785"/>
    <lineage>
        <taxon>Eukaryota</taxon>
        <taxon>Metazoa</taxon>
        <taxon>Ecdysozoa</taxon>
        <taxon>Arthropoda</taxon>
        <taxon>Hexapoda</taxon>
        <taxon>Insecta</taxon>
        <taxon>Pterygota</taxon>
        <taxon>Neoptera</taxon>
        <taxon>Polyneoptera</taxon>
        <taxon>Dictyoptera</taxon>
        <taxon>Blattodea</taxon>
        <taxon>Blattoidea</taxon>
        <taxon>Termitoidae</taxon>
        <taxon>Kalotermitidae</taxon>
        <taxon>Cryptotermitinae</taxon>
        <taxon>Cryptotermes</taxon>
    </lineage>
</organism>
<dbReference type="GO" id="GO:0006120">
    <property type="term" value="P:mitochondrial electron transport, NADH to ubiquinone"/>
    <property type="evidence" value="ECO:0007669"/>
    <property type="project" value="InterPro"/>
</dbReference>
<keyword evidence="8 11" id="KW-0472">Membrane</keyword>
<comment type="caution">
    <text evidence="12">The sequence shown here is derived from an EMBL/GenBank/DDBJ whole genome shotgun (WGS) entry which is preliminary data.</text>
</comment>
<dbReference type="InParanoid" id="A0A2J7PGL6"/>
<evidence type="ECO:0000256" key="1">
    <source>
        <dbReference type="ARBA" id="ARBA00004292"/>
    </source>
</evidence>
<dbReference type="FunCoup" id="A0A2J7PGL6">
    <property type="interactions" value="213"/>
</dbReference>
<dbReference type="OrthoDB" id="1913277at2759"/>
<keyword evidence="6 11" id="KW-1133">Transmembrane helix</keyword>
<dbReference type="InterPro" id="IPR039205">
    <property type="entry name" value="NDUFA11"/>
</dbReference>
<name>A0A2J7PGL6_9NEOP</name>
<dbReference type="GO" id="GO:0005743">
    <property type="term" value="C:mitochondrial inner membrane"/>
    <property type="evidence" value="ECO:0007669"/>
    <property type="project" value="UniProtKB-SubCell"/>
</dbReference>
<keyword evidence="13" id="KW-1185">Reference proteome</keyword>
<proteinExistence type="inferred from homology"/>
<accession>A0A2J7PGL6</accession>
<evidence type="ECO:0000256" key="11">
    <source>
        <dbReference type="SAM" id="Phobius"/>
    </source>
</evidence>
<dbReference type="PANTHER" id="PTHR21382">
    <property type="entry name" value="NADH-UBIQUINONE OXIDOREDUCTASE SUBUNIT"/>
    <property type="match status" value="1"/>
</dbReference>
<evidence type="ECO:0000313" key="12">
    <source>
        <dbReference type="EMBL" id="PNF15483.1"/>
    </source>
</evidence>
<evidence type="ECO:0000256" key="10">
    <source>
        <dbReference type="ARBA" id="ARBA00031497"/>
    </source>
</evidence>
<protein>
    <recommendedName>
        <fullName evidence="3">NADH dehydrogenase [ubiquinone] 1 alpha subcomplex subunit 11</fullName>
    </recommendedName>
    <alternativeName>
        <fullName evidence="9">Complex I-B14.7</fullName>
    </alternativeName>
    <alternativeName>
        <fullName evidence="10">NADH-ubiquinone oxidoreductase subunit B14.7</fullName>
    </alternativeName>
</protein>
<evidence type="ECO:0000256" key="6">
    <source>
        <dbReference type="ARBA" id="ARBA00022989"/>
    </source>
</evidence>
<evidence type="ECO:0000256" key="5">
    <source>
        <dbReference type="ARBA" id="ARBA00022792"/>
    </source>
</evidence>
<dbReference type="Proteomes" id="UP000235965">
    <property type="component" value="Unassembled WGS sequence"/>
</dbReference>
<dbReference type="GO" id="GO:0045271">
    <property type="term" value="C:respiratory chain complex I"/>
    <property type="evidence" value="ECO:0007669"/>
    <property type="project" value="InterPro"/>
</dbReference>
<dbReference type="PANTHER" id="PTHR21382:SF1">
    <property type="entry name" value="NADH DEHYDROGENASE [UBIQUINONE] 1 ALPHA SUBCOMPLEX SUBUNIT 11"/>
    <property type="match status" value="1"/>
</dbReference>
<keyword evidence="5" id="KW-0999">Mitochondrion inner membrane</keyword>
<dbReference type="STRING" id="105785.A0A2J7PGL6"/>
<feature type="transmembrane region" description="Helical" evidence="11">
    <location>
        <begin position="53"/>
        <end position="77"/>
    </location>
</feature>
<reference evidence="12 13" key="1">
    <citation type="submission" date="2017-12" db="EMBL/GenBank/DDBJ databases">
        <title>Hemimetabolous genomes reveal molecular basis of termite eusociality.</title>
        <authorList>
            <person name="Harrison M.C."/>
            <person name="Jongepier E."/>
            <person name="Robertson H.M."/>
            <person name="Arning N."/>
            <person name="Bitard-Feildel T."/>
            <person name="Chao H."/>
            <person name="Childers C.P."/>
            <person name="Dinh H."/>
            <person name="Doddapaneni H."/>
            <person name="Dugan S."/>
            <person name="Gowin J."/>
            <person name="Greiner C."/>
            <person name="Han Y."/>
            <person name="Hu H."/>
            <person name="Hughes D.S.T."/>
            <person name="Huylmans A.-K."/>
            <person name="Kemena C."/>
            <person name="Kremer L.P.M."/>
            <person name="Lee S.L."/>
            <person name="Lopez-Ezquerra A."/>
            <person name="Mallet L."/>
            <person name="Monroy-Kuhn J.M."/>
            <person name="Moser A."/>
            <person name="Murali S.C."/>
            <person name="Muzny D.M."/>
            <person name="Otani S."/>
            <person name="Piulachs M.-D."/>
            <person name="Poelchau M."/>
            <person name="Qu J."/>
            <person name="Schaub F."/>
            <person name="Wada-Katsumata A."/>
            <person name="Worley K.C."/>
            <person name="Xie Q."/>
            <person name="Ylla G."/>
            <person name="Poulsen M."/>
            <person name="Gibbs R.A."/>
            <person name="Schal C."/>
            <person name="Richards S."/>
            <person name="Belles X."/>
            <person name="Korb J."/>
            <person name="Bornberg-Bauer E."/>
        </authorList>
    </citation>
    <scope>NUCLEOTIDE SEQUENCE [LARGE SCALE GENOMIC DNA]</scope>
    <source>
        <tissue evidence="12">Whole body</tissue>
    </source>
</reference>
<comment type="similarity">
    <text evidence="2">Belongs to the complex I NDUFA11 subunit family.</text>
</comment>
<evidence type="ECO:0000256" key="3">
    <source>
        <dbReference type="ARBA" id="ARBA00018191"/>
    </source>
</evidence>
<dbReference type="AlphaFoldDB" id="A0A2J7PGL6"/>
<keyword evidence="7" id="KW-0496">Mitochondrion</keyword>
<keyword evidence="4 11" id="KW-0812">Transmembrane</keyword>
<keyword evidence="12" id="KW-0830">Ubiquinone</keyword>
<comment type="subcellular location">
    <subcellularLocation>
        <location evidence="1">Mitochondrion inner membrane</location>
        <topology evidence="1">Multi-pass membrane protein</topology>
        <orientation evidence="1">Matrix side</orientation>
    </subcellularLocation>
</comment>
<evidence type="ECO:0000256" key="4">
    <source>
        <dbReference type="ARBA" id="ARBA00022692"/>
    </source>
</evidence>
<dbReference type="EMBL" id="NEVH01025174">
    <property type="protein sequence ID" value="PNF15483.1"/>
    <property type="molecule type" value="Genomic_DNA"/>
</dbReference>
<evidence type="ECO:0000313" key="13">
    <source>
        <dbReference type="Proteomes" id="UP000235965"/>
    </source>
</evidence>
<evidence type="ECO:0000256" key="9">
    <source>
        <dbReference type="ARBA" id="ARBA00030608"/>
    </source>
</evidence>